<evidence type="ECO:0000256" key="1">
    <source>
        <dbReference type="ARBA" id="ARBA00010333"/>
    </source>
</evidence>
<feature type="domain" description="Solute-binding protein family 3/N-terminal" evidence="6">
    <location>
        <begin position="38"/>
        <end position="262"/>
    </location>
</feature>
<dbReference type="SMART" id="SM00062">
    <property type="entry name" value="PBPb"/>
    <property type="match status" value="1"/>
</dbReference>
<dbReference type="RefSeq" id="WP_085486173.1">
    <property type="nucleotide sequence ID" value="NZ_FXAT01000006.1"/>
</dbReference>
<dbReference type="PANTHER" id="PTHR30085:SF6">
    <property type="entry name" value="ABC TRANSPORTER GLUTAMINE-BINDING PROTEIN GLNH"/>
    <property type="match status" value="1"/>
</dbReference>
<dbReference type="OrthoDB" id="9777941at2"/>
<feature type="signal peptide" evidence="5">
    <location>
        <begin position="1"/>
        <end position="27"/>
    </location>
</feature>
<evidence type="ECO:0000256" key="4">
    <source>
        <dbReference type="RuleBase" id="RU003744"/>
    </source>
</evidence>
<dbReference type="InterPro" id="IPR018313">
    <property type="entry name" value="SBP_3_CS"/>
</dbReference>
<dbReference type="AlphaFoldDB" id="A0A1X7LIT3"/>
<keyword evidence="2" id="KW-0813">Transport</keyword>
<evidence type="ECO:0000313" key="8">
    <source>
        <dbReference type="Proteomes" id="UP000193228"/>
    </source>
</evidence>
<dbReference type="PANTHER" id="PTHR30085">
    <property type="entry name" value="AMINO ACID ABC TRANSPORTER PERMEASE"/>
    <property type="match status" value="1"/>
</dbReference>
<dbReference type="GO" id="GO:0030288">
    <property type="term" value="C:outer membrane-bounded periplasmic space"/>
    <property type="evidence" value="ECO:0007669"/>
    <property type="project" value="TreeGrafter"/>
</dbReference>
<dbReference type="PROSITE" id="PS01039">
    <property type="entry name" value="SBP_BACTERIAL_3"/>
    <property type="match status" value="1"/>
</dbReference>
<sequence length="279" mass="30136">MKTSSKRLFSRAILTGAVALASVSAMADQLADIKAKGELVCGVLGTDRPFSFMKNPADREIVGYDVDFCNAIAKALGVKPVLKQLATAARIPELQQKRVDILTASLTHTKDRESQIDFTLSTFVLGEKALVRKDSGITHLAQLDGKKVITTKGSTEAINIPKILPKATLIEFDTNPEGILALQQGKGVAYIDDETTLAGALVKLGPAAKDYVILPENLSEDKDALGVRKDEPVFKAKVNEVLSAMEKSGEAQKIYDRWFGAGSGMNFPPRSFKIDSDQI</sequence>
<name>A0A1X7LIT3_9BURK</name>
<evidence type="ECO:0000256" key="2">
    <source>
        <dbReference type="ARBA" id="ARBA00022448"/>
    </source>
</evidence>
<evidence type="ECO:0000313" key="7">
    <source>
        <dbReference type="EMBL" id="SMG53695.1"/>
    </source>
</evidence>
<reference evidence="8" key="1">
    <citation type="submission" date="2017-04" db="EMBL/GenBank/DDBJ databases">
        <authorList>
            <person name="Varghese N."/>
            <person name="Submissions S."/>
        </authorList>
    </citation>
    <scope>NUCLEOTIDE SEQUENCE [LARGE SCALE GENOMIC DNA]</scope>
    <source>
        <strain evidence="8">LMG 29540</strain>
    </source>
</reference>
<protein>
    <submittedName>
        <fullName evidence="7">Amino acid ABC transporter substrate-binding protein, PAAT family</fullName>
    </submittedName>
</protein>
<dbReference type="STRING" id="1515439.SAMN06265784_106213"/>
<dbReference type="GO" id="GO:0006865">
    <property type="term" value="P:amino acid transport"/>
    <property type="evidence" value="ECO:0007669"/>
    <property type="project" value="TreeGrafter"/>
</dbReference>
<dbReference type="InterPro" id="IPR001638">
    <property type="entry name" value="Solute-binding_3/MltF_N"/>
</dbReference>
<dbReference type="EMBL" id="FXAT01000006">
    <property type="protein sequence ID" value="SMG53695.1"/>
    <property type="molecule type" value="Genomic_DNA"/>
</dbReference>
<dbReference type="Gene3D" id="3.40.190.10">
    <property type="entry name" value="Periplasmic binding protein-like II"/>
    <property type="match status" value="2"/>
</dbReference>
<dbReference type="Pfam" id="PF00497">
    <property type="entry name" value="SBP_bac_3"/>
    <property type="match status" value="1"/>
</dbReference>
<evidence type="ECO:0000256" key="5">
    <source>
        <dbReference type="SAM" id="SignalP"/>
    </source>
</evidence>
<evidence type="ECO:0000259" key="6">
    <source>
        <dbReference type="SMART" id="SM00062"/>
    </source>
</evidence>
<keyword evidence="8" id="KW-1185">Reference proteome</keyword>
<accession>A0A1X7LIT3</accession>
<dbReference type="CDD" id="cd13689">
    <property type="entry name" value="PBP2_BsGlnH"/>
    <property type="match status" value="1"/>
</dbReference>
<dbReference type="SUPFAM" id="SSF53850">
    <property type="entry name" value="Periplasmic binding protein-like II"/>
    <property type="match status" value="1"/>
</dbReference>
<dbReference type="GO" id="GO:0005576">
    <property type="term" value="C:extracellular region"/>
    <property type="evidence" value="ECO:0007669"/>
    <property type="project" value="TreeGrafter"/>
</dbReference>
<organism evidence="7 8">
    <name type="scientific">Paraburkholderia susongensis</name>
    <dbReference type="NCBI Taxonomy" id="1515439"/>
    <lineage>
        <taxon>Bacteria</taxon>
        <taxon>Pseudomonadati</taxon>
        <taxon>Pseudomonadota</taxon>
        <taxon>Betaproteobacteria</taxon>
        <taxon>Burkholderiales</taxon>
        <taxon>Burkholderiaceae</taxon>
        <taxon>Paraburkholderia</taxon>
    </lineage>
</organism>
<dbReference type="InterPro" id="IPR051455">
    <property type="entry name" value="Bact_solute-bind_prot3"/>
</dbReference>
<evidence type="ECO:0000256" key="3">
    <source>
        <dbReference type="ARBA" id="ARBA00022729"/>
    </source>
</evidence>
<gene>
    <name evidence="7" type="ORF">SAMN06265784_106213</name>
</gene>
<proteinExistence type="inferred from homology"/>
<dbReference type="Proteomes" id="UP000193228">
    <property type="component" value="Unassembled WGS sequence"/>
</dbReference>
<feature type="chain" id="PRO_5012214346" evidence="5">
    <location>
        <begin position="28"/>
        <end position="279"/>
    </location>
</feature>
<comment type="similarity">
    <text evidence="1 4">Belongs to the bacterial solute-binding protein 3 family.</text>
</comment>
<keyword evidence="3 5" id="KW-0732">Signal</keyword>